<dbReference type="InterPro" id="IPR016087">
    <property type="entry name" value="Chalcone_isomerase"/>
</dbReference>
<evidence type="ECO:0000256" key="2">
    <source>
        <dbReference type="SAM" id="SignalP"/>
    </source>
</evidence>
<gene>
    <name evidence="4" type="ORF">FHS28_002005</name>
</gene>
<keyword evidence="5" id="KW-1185">Reference proteome</keyword>
<evidence type="ECO:0000256" key="1">
    <source>
        <dbReference type="SAM" id="MobiDB-lite"/>
    </source>
</evidence>
<feature type="region of interest" description="Disordered" evidence="1">
    <location>
        <begin position="27"/>
        <end position="56"/>
    </location>
</feature>
<protein>
    <recommendedName>
        <fullName evidence="3">Chalcone isomerase domain-containing protein</fullName>
    </recommendedName>
</protein>
<dbReference type="EMBL" id="JACHXO010000003">
    <property type="protein sequence ID" value="MBB3194609.1"/>
    <property type="molecule type" value="Genomic_DNA"/>
</dbReference>
<proteinExistence type="predicted"/>
<feature type="domain" description="Chalcone isomerase" evidence="3">
    <location>
        <begin position="64"/>
        <end position="231"/>
    </location>
</feature>
<sequence>MRLTLMAASVLAVLSLLSVSAHGQTAAGSSASGSVTPAASSTATAPTTASAPPTAQVAAPRPIEVAGVKYDGQAEVAGQKLVLNGAGIRYKAIFKVYTAGLYLTAPAKTPDGVLANAGPKRLYIQMLRDIDGEELGKLFTKGMEQNATPAEFASAINGVLRMSEIFVQKKKLNTGESFGVDYIPGTGTVVFVNGKPMPGEAIKEPAFFNLLLKIWLGKSPADNSLKTALLGGK</sequence>
<comment type="caution">
    <text evidence="4">The sequence shown here is derived from an EMBL/GenBank/DDBJ whole genome shotgun (WGS) entry which is preliminary data.</text>
</comment>
<dbReference type="InterPro" id="IPR016088">
    <property type="entry name" value="Chalcone_isomerase_3-sand"/>
</dbReference>
<dbReference type="InterPro" id="IPR036298">
    <property type="entry name" value="Chalcone_isomerase_sf"/>
</dbReference>
<dbReference type="SUPFAM" id="SSF54626">
    <property type="entry name" value="Chalcone isomerase"/>
    <property type="match status" value="1"/>
</dbReference>
<dbReference type="Proteomes" id="UP000574369">
    <property type="component" value="Unassembled WGS sequence"/>
</dbReference>
<reference evidence="4 5" key="1">
    <citation type="submission" date="2020-08" db="EMBL/GenBank/DDBJ databases">
        <title>Genomic Encyclopedia of Type Strains, Phase III (KMG-III): the genomes of soil and plant-associated and newly described type strains.</title>
        <authorList>
            <person name="Whitman W."/>
        </authorList>
    </citation>
    <scope>NUCLEOTIDE SEQUENCE [LARGE SCALE GENOMIC DNA]</scope>
    <source>
        <strain evidence="4 5">CECT 7247</strain>
    </source>
</reference>
<evidence type="ECO:0000313" key="4">
    <source>
        <dbReference type="EMBL" id="MBB3194609.1"/>
    </source>
</evidence>
<dbReference type="Pfam" id="PF16036">
    <property type="entry name" value="Chalcone_3"/>
    <property type="match status" value="1"/>
</dbReference>
<keyword evidence="2" id="KW-0732">Signal</keyword>
<feature type="signal peptide" evidence="2">
    <location>
        <begin position="1"/>
        <end position="23"/>
    </location>
</feature>
<feature type="chain" id="PRO_5045753509" description="Chalcone isomerase domain-containing protein" evidence="2">
    <location>
        <begin position="24"/>
        <end position="233"/>
    </location>
</feature>
<accession>A0ABR6GTM2</accession>
<dbReference type="Gene3D" id="3.50.70.10">
    <property type="match status" value="1"/>
</dbReference>
<name>A0ABR6GTM2_9BURK</name>
<evidence type="ECO:0000313" key="5">
    <source>
        <dbReference type="Proteomes" id="UP000574369"/>
    </source>
</evidence>
<dbReference type="RefSeq" id="WP_246409875.1">
    <property type="nucleotide sequence ID" value="NZ_JACHXO010000003.1"/>
</dbReference>
<organism evidence="4 5">
    <name type="scientific">Roseateles terrae</name>
    <dbReference type="NCBI Taxonomy" id="431060"/>
    <lineage>
        <taxon>Bacteria</taxon>
        <taxon>Pseudomonadati</taxon>
        <taxon>Pseudomonadota</taxon>
        <taxon>Betaproteobacteria</taxon>
        <taxon>Burkholderiales</taxon>
        <taxon>Sphaerotilaceae</taxon>
        <taxon>Roseateles</taxon>
    </lineage>
</organism>
<evidence type="ECO:0000259" key="3">
    <source>
        <dbReference type="Pfam" id="PF16036"/>
    </source>
</evidence>